<dbReference type="AlphaFoldDB" id="A0A9J7BTP3"/>
<proteinExistence type="predicted"/>
<evidence type="ECO:0000313" key="2">
    <source>
        <dbReference type="Proteomes" id="UP001059380"/>
    </source>
</evidence>
<organism evidence="1 2">
    <name type="scientific">Occallatibacter riparius</name>
    <dbReference type="NCBI Taxonomy" id="1002689"/>
    <lineage>
        <taxon>Bacteria</taxon>
        <taxon>Pseudomonadati</taxon>
        <taxon>Acidobacteriota</taxon>
        <taxon>Terriglobia</taxon>
        <taxon>Terriglobales</taxon>
        <taxon>Acidobacteriaceae</taxon>
        <taxon>Occallatibacter</taxon>
    </lineage>
</organism>
<name>A0A9J7BTP3_9BACT</name>
<dbReference type="RefSeq" id="WP_260795659.1">
    <property type="nucleotide sequence ID" value="NZ_CP093313.1"/>
</dbReference>
<sequence length="264" mass="29986">MKTLPDSDAFDWILLGRAAMTSEVNEYNGVQVTGLLPAVFERYAKIFHKLDVRAEDPQAGLTAEEIAILKIPECAEVRDFWVKRRTMAADSRIRWKDAADAFGVPYAPELTHSWFSQRLKPNPQCWPRFIWGPADGTLDAQECNQLVSVLAGVTSTQGCYFRFAEIPFIATDQELLFAGRLDEVGDCFLNGAIKSVYERPFQYTPEYWWPEDHSWCVCSDYDLTFTVVGGSSSLIERFLDHPILECLEVRPETRVDNLSPMPMG</sequence>
<reference evidence="1" key="1">
    <citation type="submission" date="2021-04" db="EMBL/GenBank/DDBJ databases">
        <title>Phylogenetic analysis of Acidobacteriaceae.</title>
        <authorList>
            <person name="Qiu L."/>
            <person name="Zhang Q."/>
        </authorList>
    </citation>
    <scope>NUCLEOTIDE SEQUENCE</scope>
    <source>
        <strain evidence="1">DSM 25168</strain>
    </source>
</reference>
<protein>
    <submittedName>
        <fullName evidence="1">Uncharacterized protein</fullName>
    </submittedName>
</protein>
<accession>A0A9J7BTP3</accession>
<dbReference type="KEGG" id="orp:MOP44_08735"/>
<evidence type="ECO:0000313" key="1">
    <source>
        <dbReference type="EMBL" id="UWZ86016.1"/>
    </source>
</evidence>
<keyword evidence="2" id="KW-1185">Reference proteome</keyword>
<dbReference type="Proteomes" id="UP001059380">
    <property type="component" value="Chromosome"/>
</dbReference>
<gene>
    <name evidence="1" type="ORF">MOP44_08735</name>
</gene>
<dbReference type="EMBL" id="CP093313">
    <property type="protein sequence ID" value="UWZ86016.1"/>
    <property type="molecule type" value="Genomic_DNA"/>
</dbReference>